<keyword evidence="2" id="KW-0223">Dioxygenase</keyword>
<dbReference type="SMART" id="SM01150">
    <property type="entry name" value="DUF1338"/>
    <property type="match status" value="1"/>
</dbReference>
<evidence type="ECO:0000256" key="5">
    <source>
        <dbReference type="ARBA" id="ARBA00035013"/>
    </source>
</evidence>
<dbReference type="PANTHER" id="PTHR39479">
    <property type="match status" value="1"/>
</dbReference>
<dbReference type="EMBL" id="JANBVO010000001">
    <property type="protein sequence ID" value="KAJ9157842.1"/>
    <property type="molecule type" value="Genomic_DNA"/>
</dbReference>
<dbReference type="GO" id="GO:0051213">
    <property type="term" value="F:dioxygenase activity"/>
    <property type="evidence" value="ECO:0007669"/>
    <property type="project" value="UniProtKB-KW"/>
</dbReference>
<keyword evidence="10" id="KW-1185">Reference proteome</keyword>
<dbReference type="AlphaFoldDB" id="A0AA38SG02"/>
<comment type="caution">
    <text evidence="9">The sequence shown here is derived from an EMBL/GenBank/DDBJ whole genome shotgun (WGS) entry which is preliminary data.</text>
</comment>
<dbReference type="Pfam" id="PF07063">
    <property type="entry name" value="HGLS"/>
    <property type="match status" value="1"/>
</dbReference>
<keyword evidence="3" id="KW-0560">Oxidoreductase</keyword>
<dbReference type="Gene3D" id="3.10.180.80">
    <property type="entry name" value="Uncharacterised protein PF07063, DUF1338"/>
    <property type="match status" value="1"/>
</dbReference>
<dbReference type="InterPro" id="IPR009770">
    <property type="entry name" value="HGLS"/>
</dbReference>
<evidence type="ECO:0000256" key="8">
    <source>
        <dbReference type="ARBA" id="ARBA00035045"/>
    </source>
</evidence>
<evidence type="ECO:0000256" key="4">
    <source>
        <dbReference type="ARBA" id="ARBA00023004"/>
    </source>
</evidence>
<name>A0AA38SG02_9PEZI</name>
<reference evidence="9" key="1">
    <citation type="submission" date="2022-07" db="EMBL/GenBank/DDBJ databases">
        <title>Fungi with potential for degradation of polypropylene.</title>
        <authorList>
            <person name="Gostincar C."/>
        </authorList>
    </citation>
    <scope>NUCLEOTIDE SEQUENCE</scope>
    <source>
        <strain evidence="9">EXF-13308</strain>
    </source>
</reference>
<comment type="cofactor">
    <cofactor evidence="1">
        <name>Fe(2+)</name>
        <dbReference type="ChEBI" id="CHEBI:29033"/>
    </cofactor>
</comment>
<evidence type="ECO:0000256" key="2">
    <source>
        <dbReference type="ARBA" id="ARBA00022964"/>
    </source>
</evidence>
<dbReference type="InterPro" id="IPR047869">
    <property type="entry name" value="YdcJ_bac-like"/>
</dbReference>
<dbReference type="Proteomes" id="UP001174694">
    <property type="component" value="Unassembled WGS sequence"/>
</dbReference>
<protein>
    <recommendedName>
        <fullName evidence="7">2-oxoadipate dioxygenase/decarboxylase</fullName>
        <ecNumber evidence="6">1.13.11.93</ecNumber>
    </recommendedName>
    <alternativeName>
        <fullName evidence="8">2-hydroxyglutarate synthase</fullName>
    </alternativeName>
</protein>
<evidence type="ECO:0000256" key="3">
    <source>
        <dbReference type="ARBA" id="ARBA00023002"/>
    </source>
</evidence>
<evidence type="ECO:0000256" key="6">
    <source>
        <dbReference type="ARBA" id="ARBA00035023"/>
    </source>
</evidence>
<evidence type="ECO:0000256" key="1">
    <source>
        <dbReference type="ARBA" id="ARBA00001954"/>
    </source>
</evidence>
<organism evidence="9 10">
    <name type="scientific">Pleurostoma richardsiae</name>
    <dbReference type="NCBI Taxonomy" id="41990"/>
    <lineage>
        <taxon>Eukaryota</taxon>
        <taxon>Fungi</taxon>
        <taxon>Dikarya</taxon>
        <taxon>Ascomycota</taxon>
        <taxon>Pezizomycotina</taxon>
        <taxon>Sordariomycetes</taxon>
        <taxon>Sordariomycetidae</taxon>
        <taxon>Calosphaeriales</taxon>
        <taxon>Pleurostomataceae</taxon>
        <taxon>Pleurostoma</taxon>
    </lineage>
</organism>
<gene>
    <name evidence="9" type="ORF">NKR23_g306</name>
</gene>
<keyword evidence="4" id="KW-0408">Iron</keyword>
<evidence type="ECO:0000313" key="10">
    <source>
        <dbReference type="Proteomes" id="UP001174694"/>
    </source>
</evidence>
<dbReference type="PANTHER" id="PTHR39479:SF2">
    <property type="entry name" value="2-OXOADIPATE DIOXYGENASE_DECARBOXYLASE"/>
    <property type="match status" value="1"/>
</dbReference>
<evidence type="ECO:0000313" key="9">
    <source>
        <dbReference type="EMBL" id="KAJ9157842.1"/>
    </source>
</evidence>
<sequence length="505" mass="55821">MTSRTETTPNCDDASIHTKCAYVEQDDLRTTFALALSDMYKREVPLYGDLIRIVKAVNEETLAASLDPKISAMRAGGADSQRLALERHGAIRLGTPTEFGTVRRIFAVLGMHPVGYYDLSVAGLPMHATCFRPTTTESLRRNPFRVFTTLLRPELVGNAEARDLALDLLSKRKIFSAMLLDLLDTAEKQGCHLTHGQDTQFVAEALKTFSWRPVAAAAHEEYLQLKVEHPILADVACFHSAHINHLTPRALDISTVPDRLAKESLAVKDRIEGPPARECPILLRQTSFLALEEGIQFPGPGGRLLNGTHKARFGEIEERGAAVTSKGTQLYDVLLEEAFSRYVELPEPKSPRLLDRIFSDVFVKFPDTWKELRKAGLIYCTYRSVGGPVSAADLEGACLDGLISRGIVEAVPITYEDFLPFSAAGIFQSNLQSTESATALLTADASEDQASLEIALSCPVMDSQLIYEEQQERSLRNCASELGLQEDAFLLEINSSHSRERVDKR</sequence>
<dbReference type="CDD" id="cd16348">
    <property type="entry name" value="VOC_YdcJ_like"/>
    <property type="match status" value="1"/>
</dbReference>
<dbReference type="EC" id="1.13.11.93" evidence="6"/>
<proteinExistence type="inferred from homology"/>
<evidence type="ECO:0000256" key="7">
    <source>
        <dbReference type="ARBA" id="ARBA00035034"/>
    </source>
</evidence>
<accession>A0AA38SG02</accession>
<comment type="similarity">
    <text evidence="5">Belongs to the 2-oxoadipate dioxygenase/decarboxylase family.</text>
</comment>